<dbReference type="InterPro" id="IPR029442">
    <property type="entry name" value="GyrI-like"/>
</dbReference>
<sequence length="192" mass="20795">MKKLHKDLYAAKSNPAFLDLAPLPYLMIDGRGEPAGDAYTDAVAALYGVAYAVRALLKPTTAYSVAPLEGLWYTLPGEPRSSWTWTMMLLQPAEATSAVVAEALAVTRKKKPDLPVDSVRLDLLDEGRSVQILHVGPYATEPETVGRLMAFAHTHGVAPAGAHHEIYLSDPRRVAPEAMKTIIRYPVAPPPA</sequence>
<dbReference type="RefSeq" id="WP_379573349.1">
    <property type="nucleotide sequence ID" value="NZ_JBHUFV010000026.1"/>
</dbReference>
<feature type="domain" description="GyrI-like small molecule binding" evidence="1">
    <location>
        <begin position="15"/>
        <end position="187"/>
    </location>
</feature>
<dbReference type="EMBL" id="JBHUFV010000026">
    <property type="protein sequence ID" value="MFD1933308.1"/>
    <property type="molecule type" value="Genomic_DNA"/>
</dbReference>
<accession>A0ABW4SUM0</accession>
<reference evidence="3" key="1">
    <citation type="journal article" date="2019" name="Int. J. Syst. Evol. Microbiol.">
        <title>The Global Catalogue of Microorganisms (GCM) 10K type strain sequencing project: providing services to taxonomists for standard genome sequencing and annotation.</title>
        <authorList>
            <consortium name="The Broad Institute Genomics Platform"/>
            <consortium name="The Broad Institute Genome Sequencing Center for Infectious Disease"/>
            <person name="Wu L."/>
            <person name="Ma J."/>
        </authorList>
    </citation>
    <scope>NUCLEOTIDE SEQUENCE [LARGE SCALE GENOMIC DNA]</scope>
    <source>
        <strain evidence="3">ICMP 6774ER</strain>
    </source>
</reference>
<evidence type="ECO:0000313" key="3">
    <source>
        <dbReference type="Proteomes" id="UP001597368"/>
    </source>
</evidence>
<dbReference type="SUPFAM" id="SSF55136">
    <property type="entry name" value="Probable bacterial effector-binding domain"/>
    <property type="match status" value="1"/>
</dbReference>
<evidence type="ECO:0000313" key="2">
    <source>
        <dbReference type="EMBL" id="MFD1933308.1"/>
    </source>
</evidence>
<dbReference type="Pfam" id="PF06445">
    <property type="entry name" value="GyrI-like"/>
    <property type="match status" value="1"/>
</dbReference>
<dbReference type="InterPro" id="IPR011256">
    <property type="entry name" value="Reg_factor_effector_dom_sf"/>
</dbReference>
<comment type="caution">
    <text evidence="2">The sequence shown here is derived from an EMBL/GenBank/DDBJ whole genome shotgun (WGS) entry which is preliminary data.</text>
</comment>
<name>A0ABW4SUM0_9ACTN</name>
<protein>
    <submittedName>
        <fullName evidence="2">GyrI-like domain-containing protein</fullName>
    </submittedName>
</protein>
<keyword evidence="3" id="KW-1185">Reference proteome</keyword>
<proteinExistence type="predicted"/>
<dbReference type="Proteomes" id="UP001597368">
    <property type="component" value="Unassembled WGS sequence"/>
</dbReference>
<gene>
    <name evidence="2" type="ORF">ACFSKW_17710</name>
</gene>
<organism evidence="2 3">
    <name type="scientific">Nonomuraea mangrovi</name>
    <dbReference type="NCBI Taxonomy" id="2316207"/>
    <lineage>
        <taxon>Bacteria</taxon>
        <taxon>Bacillati</taxon>
        <taxon>Actinomycetota</taxon>
        <taxon>Actinomycetes</taxon>
        <taxon>Streptosporangiales</taxon>
        <taxon>Streptosporangiaceae</taxon>
        <taxon>Nonomuraea</taxon>
    </lineage>
</organism>
<dbReference type="Gene3D" id="3.20.80.10">
    <property type="entry name" value="Regulatory factor, effector binding domain"/>
    <property type="match status" value="1"/>
</dbReference>
<evidence type="ECO:0000259" key="1">
    <source>
        <dbReference type="Pfam" id="PF06445"/>
    </source>
</evidence>